<dbReference type="SMART" id="SM00028">
    <property type="entry name" value="TPR"/>
    <property type="match status" value="3"/>
</dbReference>
<dbReference type="GO" id="GO:0036158">
    <property type="term" value="P:outer dynein arm assembly"/>
    <property type="evidence" value="ECO:0007669"/>
    <property type="project" value="TreeGrafter"/>
</dbReference>
<dbReference type="Proteomes" id="UP000494040">
    <property type="component" value="Unassembled WGS sequence"/>
</dbReference>
<dbReference type="RefSeq" id="XP_014248206.1">
    <property type="nucleotide sequence ID" value="XM_014392720.2"/>
</dbReference>
<dbReference type="PROSITE" id="PS51203">
    <property type="entry name" value="CS"/>
    <property type="match status" value="1"/>
</dbReference>
<name>A0A8I6RMK5_CIMLE</name>
<feature type="region of interest" description="Disordered" evidence="1">
    <location>
        <begin position="183"/>
        <end position="212"/>
    </location>
</feature>
<dbReference type="PANTHER" id="PTHR46492:SF1">
    <property type="entry name" value="DYNEIN AXONEMAL ASSEMBLY FACTOR 4"/>
    <property type="match status" value="1"/>
</dbReference>
<accession>A0A8I6RMK5</accession>
<dbReference type="GO" id="GO:0036159">
    <property type="term" value="P:inner dynein arm assembly"/>
    <property type="evidence" value="ECO:0007669"/>
    <property type="project" value="TreeGrafter"/>
</dbReference>
<evidence type="ECO:0000259" key="2">
    <source>
        <dbReference type="PROSITE" id="PS51203"/>
    </source>
</evidence>
<dbReference type="SUPFAM" id="SSF48452">
    <property type="entry name" value="TPR-like"/>
    <property type="match status" value="1"/>
</dbReference>
<dbReference type="Gene3D" id="1.25.40.10">
    <property type="entry name" value="Tetratricopeptide repeat domain"/>
    <property type="match status" value="1"/>
</dbReference>
<feature type="domain" description="CS" evidence="2">
    <location>
        <begin position="3"/>
        <end position="87"/>
    </location>
</feature>
<dbReference type="InterPro" id="IPR052004">
    <property type="entry name" value="Dynein_assembly_factor_4"/>
</dbReference>
<dbReference type="OMA" id="ELAAWHF"/>
<dbReference type="SUPFAM" id="SSF49764">
    <property type="entry name" value="HSP20-like chaperones"/>
    <property type="match status" value="1"/>
</dbReference>
<evidence type="ECO:0000256" key="1">
    <source>
        <dbReference type="SAM" id="MobiDB-lite"/>
    </source>
</evidence>
<dbReference type="EnsemblMetazoa" id="XM_014392720.2">
    <property type="protein sequence ID" value="XP_014248206.1"/>
    <property type="gene ID" value="LOC106665912"/>
</dbReference>
<dbReference type="InterPro" id="IPR008978">
    <property type="entry name" value="HSP20-like_chaperone"/>
</dbReference>
<dbReference type="OrthoDB" id="348005at2759"/>
<dbReference type="Gene3D" id="2.60.40.790">
    <property type="match status" value="1"/>
</dbReference>
<dbReference type="AlphaFoldDB" id="A0A8I6RMK5"/>
<dbReference type="Pfam" id="PF04969">
    <property type="entry name" value="CS"/>
    <property type="match status" value="1"/>
</dbReference>
<dbReference type="InterPro" id="IPR011990">
    <property type="entry name" value="TPR-like_helical_dom_sf"/>
</dbReference>
<evidence type="ECO:0000313" key="3">
    <source>
        <dbReference type="EnsemblMetazoa" id="XP_014248206.1"/>
    </source>
</evidence>
<dbReference type="InterPro" id="IPR007052">
    <property type="entry name" value="CS_dom"/>
</dbReference>
<reference evidence="3" key="1">
    <citation type="submission" date="2022-01" db="UniProtKB">
        <authorList>
            <consortium name="EnsemblMetazoa"/>
        </authorList>
    </citation>
    <scope>IDENTIFICATION</scope>
</reference>
<sequence length="409" mass="47282">MPIIIKDFTWRQTEDYVIVRVPLHNVLTHKVDLFTSDTYIKVHFPPFLFEACLYDFINEEQSKCTLVKGEAVFELLKTEKNEWPALTKDVSKREVIRIKEEAIERAHKKCEERKKNMTKLKNERRRECVKKQMDLSAESRKQVENVKKENKIAAVTDVMAWKEKETDDDKILLPLWKKMTSKLGPVKGQTKPNQSINLPAKSQKPTSEVPPPRAFGKISCDFTYRAFPTPCRESKMNEEEEWLKQQAAARRATGFVAEDLRPEENDPMWLLEKGLHFHSVGNYLGAVSAFSHAIKTWDKIPDLYVARSHSQLALGNWRRVLLDTTKAIELCRPHVASNAEMRFDSHLNRGKALLEIGKGKSALADFIEAYELKPYYAQLEYLMDRAENMEEAKEELPPTSYIEPADLAN</sequence>
<dbReference type="GO" id="GO:0003341">
    <property type="term" value="P:cilium movement"/>
    <property type="evidence" value="ECO:0007669"/>
    <property type="project" value="TreeGrafter"/>
</dbReference>
<protein>
    <recommendedName>
        <fullName evidence="2">CS domain-containing protein</fullName>
    </recommendedName>
</protein>
<proteinExistence type="predicted"/>
<dbReference type="CTD" id="161582"/>
<dbReference type="GeneID" id="106665912"/>
<evidence type="ECO:0000313" key="4">
    <source>
        <dbReference type="Proteomes" id="UP000494040"/>
    </source>
</evidence>
<dbReference type="InterPro" id="IPR019734">
    <property type="entry name" value="TPR_rpt"/>
</dbReference>
<dbReference type="KEGG" id="clec:106665912"/>
<organism evidence="3 4">
    <name type="scientific">Cimex lectularius</name>
    <name type="common">Bed bug</name>
    <name type="synonym">Acanthia lectularia</name>
    <dbReference type="NCBI Taxonomy" id="79782"/>
    <lineage>
        <taxon>Eukaryota</taxon>
        <taxon>Metazoa</taxon>
        <taxon>Ecdysozoa</taxon>
        <taxon>Arthropoda</taxon>
        <taxon>Hexapoda</taxon>
        <taxon>Insecta</taxon>
        <taxon>Pterygota</taxon>
        <taxon>Neoptera</taxon>
        <taxon>Paraneoptera</taxon>
        <taxon>Hemiptera</taxon>
        <taxon>Heteroptera</taxon>
        <taxon>Panheteroptera</taxon>
        <taxon>Cimicomorpha</taxon>
        <taxon>Cimicidae</taxon>
        <taxon>Cimex</taxon>
    </lineage>
</organism>
<dbReference type="PANTHER" id="PTHR46492">
    <property type="entry name" value="DYNEIN ASSEMBLY FACTOR 4, AXONEMAL"/>
    <property type="match status" value="1"/>
</dbReference>
<keyword evidence="4" id="KW-1185">Reference proteome</keyword>